<reference evidence="3 4" key="1">
    <citation type="submission" date="2019-03" db="EMBL/GenBank/DDBJ databases">
        <title>Deep-cultivation of Planctomycetes and their phenomic and genomic characterization uncovers novel biology.</title>
        <authorList>
            <person name="Wiegand S."/>
            <person name="Jogler M."/>
            <person name="Boedeker C."/>
            <person name="Pinto D."/>
            <person name="Vollmers J."/>
            <person name="Rivas-Marin E."/>
            <person name="Kohn T."/>
            <person name="Peeters S.H."/>
            <person name="Heuer A."/>
            <person name="Rast P."/>
            <person name="Oberbeckmann S."/>
            <person name="Bunk B."/>
            <person name="Jeske O."/>
            <person name="Meyerdierks A."/>
            <person name="Storesund J.E."/>
            <person name="Kallscheuer N."/>
            <person name="Luecker S."/>
            <person name="Lage O.M."/>
            <person name="Pohl T."/>
            <person name="Merkel B.J."/>
            <person name="Hornburger P."/>
            <person name="Mueller R.-W."/>
            <person name="Bruemmer F."/>
            <person name="Labrenz M."/>
            <person name="Spormann A.M."/>
            <person name="Op den Camp H."/>
            <person name="Overmann J."/>
            <person name="Amann R."/>
            <person name="Jetten M.S.M."/>
            <person name="Mascher T."/>
            <person name="Medema M.H."/>
            <person name="Devos D.P."/>
            <person name="Kaster A.-K."/>
            <person name="Ovreas L."/>
            <person name="Rohde M."/>
            <person name="Galperin M.Y."/>
            <person name="Jogler C."/>
        </authorList>
    </citation>
    <scope>NUCLEOTIDE SEQUENCE [LARGE SCALE GENOMIC DNA]</scope>
    <source>
        <strain evidence="3 4">Enr17</strain>
    </source>
</reference>
<keyword evidence="1" id="KW-0472">Membrane</keyword>
<protein>
    <recommendedName>
        <fullName evidence="2">DUF1559 domain-containing protein</fullName>
    </recommendedName>
</protein>
<dbReference type="AlphaFoldDB" id="A0A518IJH4"/>
<dbReference type="InterPro" id="IPR012902">
    <property type="entry name" value="N_methyl_site"/>
</dbReference>
<feature type="transmembrane region" description="Helical" evidence="1">
    <location>
        <begin position="21"/>
        <end position="39"/>
    </location>
</feature>
<evidence type="ECO:0000259" key="2">
    <source>
        <dbReference type="Pfam" id="PF07596"/>
    </source>
</evidence>
<evidence type="ECO:0000313" key="3">
    <source>
        <dbReference type="EMBL" id="QDV53243.1"/>
    </source>
</evidence>
<feature type="domain" description="DUF1559" evidence="2">
    <location>
        <begin position="42"/>
        <end position="329"/>
    </location>
</feature>
<keyword evidence="4" id="KW-1185">Reference proteome</keyword>
<dbReference type="InterPro" id="IPR011453">
    <property type="entry name" value="DUF1559"/>
</dbReference>
<dbReference type="InterPro" id="IPR045584">
    <property type="entry name" value="Pilin-like"/>
</dbReference>
<dbReference type="NCBIfam" id="TIGR02532">
    <property type="entry name" value="IV_pilin_GFxxxE"/>
    <property type="match status" value="1"/>
</dbReference>
<name>A0A518IJH4_9PLAN</name>
<gene>
    <name evidence="3" type="ORF">Enr17x_53150</name>
</gene>
<dbReference type="Proteomes" id="UP000318313">
    <property type="component" value="Chromosome"/>
</dbReference>
<keyword evidence="1" id="KW-0812">Transmembrane</keyword>
<dbReference type="PANTHER" id="PTHR30093">
    <property type="entry name" value="GENERAL SECRETION PATHWAY PROTEIN G"/>
    <property type="match status" value="1"/>
</dbReference>
<evidence type="ECO:0000313" key="4">
    <source>
        <dbReference type="Proteomes" id="UP000318313"/>
    </source>
</evidence>
<dbReference type="OrthoDB" id="269098at2"/>
<dbReference type="RefSeq" id="WP_145312627.1">
    <property type="nucleotide sequence ID" value="NZ_CP037452.1"/>
</dbReference>
<dbReference type="Pfam" id="PF07596">
    <property type="entry name" value="SBP_bac_10"/>
    <property type="match status" value="1"/>
</dbReference>
<dbReference type="Pfam" id="PF07963">
    <property type="entry name" value="N_methyl"/>
    <property type="match status" value="1"/>
</dbReference>
<evidence type="ECO:0000256" key="1">
    <source>
        <dbReference type="SAM" id="Phobius"/>
    </source>
</evidence>
<sequence>MHQQRTPRTLHNRNGFSLLELLVVITIIGLLVALTLPAINSTRSPSRKVYCLYNMRNVGLAVVNFSSGANSELPLLVDPNLVTARDGTNANAHRDDLSWCTKIVPFLDAVEFRQKWDATASLAAQEGATPAQIQALKDLNEIRFPVFICPDDQFNLDPGALSFAANVGYVTSNYNAPGDIGHHPASLDGGLDGDRSTTADIPVKFASGVFWRPYESRMTLDFISEADGLTHTLMLSENLQAGAWSDQDTGNLGFGVDMQGVYSKGSTSLRLPSGFQLKNPISGTDSSIGSNLTAAKGRAWRPSSNHIGGAANVIFCDGSGKSLTPQMDPSVYSRLLTPAGQRYGQAAVDGSSF</sequence>
<accession>A0A518IJH4</accession>
<proteinExistence type="predicted"/>
<dbReference type="SUPFAM" id="SSF54523">
    <property type="entry name" value="Pili subunits"/>
    <property type="match status" value="1"/>
</dbReference>
<organism evidence="3 4">
    <name type="scientific">Gimesia fumaroli</name>
    <dbReference type="NCBI Taxonomy" id="2527976"/>
    <lineage>
        <taxon>Bacteria</taxon>
        <taxon>Pseudomonadati</taxon>
        <taxon>Planctomycetota</taxon>
        <taxon>Planctomycetia</taxon>
        <taxon>Planctomycetales</taxon>
        <taxon>Planctomycetaceae</taxon>
        <taxon>Gimesia</taxon>
    </lineage>
</organism>
<dbReference type="PANTHER" id="PTHR30093:SF2">
    <property type="entry name" value="TYPE II SECRETION SYSTEM PROTEIN H"/>
    <property type="match status" value="1"/>
</dbReference>
<dbReference type="KEGG" id="gfm:Enr17x_53150"/>
<keyword evidence="1" id="KW-1133">Transmembrane helix</keyword>
<dbReference type="EMBL" id="CP037452">
    <property type="protein sequence ID" value="QDV53243.1"/>
    <property type="molecule type" value="Genomic_DNA"/>
</dbReference>
<dbReference type="Gene3D" id="3.30.700.10">
    <property type="entry name" value="Glycoprotein, Type 4 Pilin"/>
    <property type="match status" value="1"/>
</dbReference>